<feature type="compositionally biased region" description="Acidic residues" evidence="1">
    <location>
        <begin position="1"/>
        <end position="10"/>
    </location>
</feature>
<feature type="compositionally biased region" description="Basic and acidic residues" evidence="1">
    <location>
        <begin position="122"/>
        <end position="138"/>
    </location>
</feature>
<feature type="compositionally biased region" description="Low complexity" evidence="1">
    <location>
        <begin position="146"/>
        <end position="157"/>
    </location>
</feature>
<feature type="compositionally biased region" description="Polar residues" evidence="1">
    <location>
        <begin position="771"/>
        <end position="782"/>
    </location>
</feature>
<feature type="compositionally biased region" description="Basic residues" evidence="1">
    <location>
        <begin position="406"/>
        <end position="415"/>
    </location>
</feature>
<feature type="region of interest" description="Disordered" evidence="1">
    <location>
        <begin position="364"/>
        <end position="524"/>
    </location>
</feature>
<feature type="region of interest" description="Disordered" evidence="1">
    <location>
        <begin position="324"/>
        <end position="347"/>
    </location>
</feature>
<feature type="compositionally biased region" description="Low complexity" evidence="1">
    <location>
        <begin position="783"/>
        <end position="793"/>
    </location>
</feature>
<sequence length="867" mass="97833">MMSDVEEEFFSSESGGTRSKNRKLPHRNASAAARKLLLNDSEEDSTIHSESDKELEEHSDRKKVSKTEYFDVKKGHSSGSESGNSNSESGMKKPPKRYPVKDCKKLLRTACYVSPKMKHSPKCSEDDSKNHVSDDESIQKTVNRLSSSYKMNANSSSETDSEQECKVLPRHTFTRASFRFRKAKILSDSEEGVESGRDDETPSSSKIRIFSETSKLGQNDSSNLESGTDSSHSRKNQERKGIRKDSVAKANGLSKSTRKRPFQSDCQIEACKSEYICGKLLLRSNTVTVNNLSLVSDEEDFANSETTRTYCDNNRKLNHHSIVSANRKQLDSSADGSQQSGKAKRKQYCRRKCIQSSTAARIYGSDSENSSYSEGAERKKMRIKKAHRLRTAYDKSINPTLDKSLKRQPPKHRSPDKHPVFTRNTVVTSETEAHSELDQYSDNIKEEHVFQKTTDSSGKSKNEIQLKGNGTDSLPNSKESSKNSKSKARVDSSCPSDLEIKSDYNASNYSDVETQPKKKKEKIDDIKKESASQLLNQSPIVLRNRNTYKSCTELNNMNIKTLNGKKIPRRSAAVAASKIKLISDAKEEFSSSEVGYCRKKNRILPFRSASVTARKILNDLPSLSDSGAELKEGKIKGRNNQTSSYSTRQSSKALKARYLDVEKESVKRGREKISHNNGSRQYSIKSGCKKITVKHFDEESSGSITSEEQKSSSQDNVTSDTELEKEYNFTNVRNTRHNGEREKMGQNISLSKNRQLGIPESSKSEPDRSSHFSSDSETQTESKPINKNGGIKITKNKRKATPTNKNGFSESSRIPQRRKRPKANEENDSDELHYTKYKRINRRSKIRTRNRGRRTVKYADDEEDCET</sequence>
<reference evidence="2" key="2">
    <citation type="submission" date="2017-11" db="EMBL/GenBank/DDBJ databases">
        <title>Coralsnake Venomics: Analyses of Venom Gland Transcriptomes and Proteomes of Six Brazilian Taxa.</title>
        <authorList>
            <person name="Aird S.D."/>
            <person name="Jorge da Silva N."/>
            <person name="Qiu L."/>
            <person name="Villar-Briones A."/>
            <person name="Aparecida-Saddi V."/>
            <person name="Campos-Telles M.P."/>
            <person name="Grau M."/>
            <person name="Mikheyev A.S."/>
        </authorList>
    </citation>
    <scope>NUCLEOTIDE SEQUENCE</scope>
    <source>
        <tissue evidence="2">Venom_gland</tissue>
    </source>
</reference>
<feature type="region of interest" description="Disordered" evidence="1">
    <location>
        <begin position="698"/>
        <end position="867"/>
    </location>
</feature>
<feature type="compositionally biased region" description="Polar residues" evidence="1">
    <location>
        <begin position="504"/>
        <end position="513"/>
    </location>
</feature>
<feature type="compositionally biased region" description="Polar residues" evidence="1">
    <location>
        <begin position="701"/>
        <end position="720"/>
    </location>
</feature>
<dbReference type="AlphaFoldDB" id="A0A2D4K564"/>
<feature type="compositionally biased region" description="Polar residues" evidence="1">
    <location>
        <begin position="638"/>
        <end position="652"/>
    </location>
</feature>
<name>A0A2D4K564_9SAUR</name>
<feature type="region of interest" description="Disordered" evidence="1">
    <location>
        <begin position="631"/>
        <end position="652"/>
    </location>
</feature>
<dbReference type="EMBL" id="IACL01034484">
    <property type="protein sequence ID" value="LAB03871.1"/>
    <property type="molecule type" value="Transcribed_RNA"/>
</dbReference>
<feature type="compositionally biased region" description="Basic residues" evidence="1">
    <location>
        <begin position="379"/>
        <end position="390"/>
    </location>
</feature>
<evidence type="ECO:0000313" key="2">
    <source>
        <dbReference type="EMBL" id="LAB03871.1"/>
    </source>
</evidence>
<organism evidence="2">
    <name type="scientific">Micrurus paraensis</name>
    <dbReference type="NCBI Taxonomy" id="1970185"/>
    <lineage>
        <taxon>Eukaryota</taxon>
        <taxon>Metazoa</taxon>
        <taxon>Chordata</taxon>
        <taxon>Craniata</taxon>
        <taxon>Vertebrata</taxon>
        <taxon>Euteleostomi</taxon>
        <taxon>Lepidosauria</taxon>
        <taxon>Squamata</taxon>
        <taxon>Bifurcata</taxon>
        <taxon>Unidentata</taxon>
        <taxon>Episquamata</taxon>
        <taxon>Toxicofera</taxon>
        <taxon>Serpentes</taxon>
        <taxon>Colubroidea</taxon>
        <taxon>Elapidae</taxon>
        <taxon>Elapinae</taxon>
        <taxon>Micrurus</taxon>
    </lineage>
</organism>
<reference evidence="2" key="1">
    <citation type="submission" date="2017-07" db="EMBL/GenBank/DDBJ databases">
        <authorList>
            <person name="Mikheyev A."/>
            <person name="Grau M."/>
        </authorList>
    </citation>
    <scope>NUCLEOTIDE SEQUENCE</scope>
    <source>
        <tissue evidence="2">Venom_gland</tissue>
    </source>
</reference>
<feature type="compositionally biased region" description="Basic and acidic residues" evidence="1">
    <location>
        <begin position="45"/>
        <end position="74"/>
    </location>
</feature>
<feature type="region of interest" description="Disordered" evidence="1">
    <location>
        <begin position="115"/>
        <end position="168"/>
    </location>
</feature>
<feature type="compositionally biased region" description="Polar residues" evidence="1">
    <location>
        <begin position="202"/>
        <end position="230"/>
    </location>
</feature>
<feature type="compositionally biased region" description="Polar residues" evidence="1">
    <location>
        <begin position="324"/>
        <end position="341"/>
    </location>
</feature>
<feature type="compositionally biased region" description="Polar residues" evidence="1">
    <location>
        <begin position="801"/>
        <end position="814"/>
    </location>
</feature>
<feature type="compositionally biased region" description="Basic and acidic residues" evidence="1">
    <location>
        <begin position="431"/>
        <end position="450"/>
    </location>
</feature>
<evidence type="ECO:0000256" key="1">
    <source>
        <dbReference type="SAM" id="MobiDB-lite"/>
    </source>
</evidence>
<feature type="compositionally biased region" description="Basic and acidic residues" evidence="1">
    <location>
        <begin position="231"/>
        <end position="247"/>
    </location>
</feature>
<feature type="region of interest" description="Disordered" evidence="1">
    <location>
        <begin position="1"/>
        <end position="101"/>
    </location>
</feature>
<feature type="region of interest" description="Disordered" evidence="1">
    <location>
        <begin position="187"/>
        <end position="259"/>
    </location>
</feature>
<accession>A0A2D4K564</accession>
<protein>
    <submittedName>
        <fullName evidence="2">Uncharacterized protein</fullName>
    </submittedName>
</protein>
<feature type="compositionally biased region" description="Basic residues" evidence="1">
    <location>
        <begin position="835"/>
        <end position="856"/>
    </location>
</feature>
<feature type="region of interest" description="Disordered" evidence="1">
    <location>
        <begin position="666"/>
        <end position="686"/>
    </location>
</feature>
<feature type="compositionally biased region" description="Basic and acidic residues" evidence="1">
    <location>
        <begin position="822"/>
        <end position="834"/>
    </location>
</feature>
<proteinExistence type="predicted"/>
<feature type="compositionally biased region" description="Low complexity" evidence="1">
    <location>
        <begin position="77"/>
        <end position="89"/>
    </location>
</feature>
<feature type="compositionally biased region" description="Polar residues" evidence="1">
    <location>
        <begin position="675"/>
        <end position="684"/>
    </location>
</feature>